<evidence type="ECO:0000313" key="1">
    <source>
        <dbReference type="EMBL" id="MBT1687256.1"/>
    </source>
</evidence>
<reference evidence="1 2" key="1">
    <citation type="submission" date="2021-05" db="EMBL/GenBank/DDBJ databases">
        <title>A Polyphasic approach of four new species of the genus Ohtaekwangia: Ohtaekwangia histidinii sp. nov., Ohtaekwangia cretensis sp. nov., Ohtaekwangia indiensis sp. nov., Ohtaekwangia reichenbachii sp. nov. from diverse environment.</title>
        <authorList>
            <person name="Octaviana S."/>
        </authorList>
    </citation>
    <scope>NUCLEOTIDE SEQUENCE [LARGE SCALE GENOMIC DNA]</scope>
    <source>
        <strain evidence="1 2">PWU37</strain>
    </source>
</reference>
<protein>
    <submittedName>
        <fullName evidence="1">Uncharacterized protein</fullName>
    </submittedName>
</protein>
<organism evidence="1 2">
    <name type="scientific">Dawidia soli</name>
    <dbReference type="NCBI Taxonomy" id="2782352"/>
    <lineage>
        <taxon>Bacteria</taxon>
        <taxon>Pseudomonadati</taxon>
        <taxon>Bacteroidota</taxon>
        <taxon>Cytophagia</taxon>
        <taxon>Cytophagales</taxon>
        <taxon>Chryseotaleaceae</taxon>
        <taxon>Dawidia</taxon>
    </lineage>
</organism>
<gene>
    <name evidence="1" type="ORF">KK078_11845</name>
</gene>
<comment type="caution">
    <text evidence="1">The sequence shown here is derived from an EMBL/GenBank/DDBJ whole genome shotgun (WGS) entry which is preliminary data.</text>
</comment>
<proteinExistence type="predicted"/>
<evidence type="ECO:0000313" key="2">
    <source>
        <dbReference type="Proteomes" id="UP001319180"/>
    </source>
</evidence>
<name>A0AAP2D873_9BACT</name>
<dbReference type="EMBL" id="JAHESC010000015">
    <property type="protein sequence ID" value="MBT1687256.1"/>
    <property type="molecule type" value="Genomic_DNA"/>
</dbReference>
<dbReference type="AlphaFoldDB" id="A0AAP2D873"/>
<dbReference type="Proteomes" id="UP001319180">
    <property type="component" value="Unassembled WGS sequence"/>
</dbReference>
<accession>A0AAP2D873</accession>
<keyword evidence="2" id="KW-1185">Reference proteome</keyword>
<sequence length="243" mass="29051">MDIFRPLTLILLFLTTSPVVGQHKDIYKELNTLYQGRLKYSFDSFMDTWERASRSKGKVVTMLTGMEKTIYQIHHDFFQPLSFRFYGWEAWEDRSWFTDTKYIVIQNKVPFKVVDNLDSLKDQVDCPDTIFNFRPQTIFNQATTLYLLPEYEDALKRFLDEECFREQGPVNPKTEFLEERIRTTLKIDWTTIITQPEIFAIYLSRDLKSAVIDYRLASTGMRSLLQKEHEHWVIKKSEELWIE</sequence>
<dbReference type="RefSeq" id="WP_254090488.1">
    <property type="nucleotide sequence ID" value="NZ_JAHESC010000015.1"/>
</dbReference>